<protein>
    <submittedName>
        <fullName evidence="2">43174_t:CDS:1</fullName>
    </submittedName>
</protein>
<comment type="caution">
    <text evidence="2">The sequence shown here is derived from an EMBL/GenBank/DDBJ whole genome shotgun (WGS) entry which is preliminary data.</text>
</comment>
<gene>
    <name evidence="2" type="ORF">GMARGA_LOCUS3981</name>
</gene>
<keyword evidence="3" id="KW-1185">Reference proteome</keyword>
<proteinExistence type="predicted"/>
<dbReference type="Proteomes" id="UP000789901">
    <property type="component" value="Unassembled WGS sequence"/>
</dbReference>
<feature type="non-terminal residue" evidence="2">
    <location>
        <position position="48"/>
    </location>
</feature>
<accession>A0ABM8W6K3</accession>
<organism evidence="2 3">
    <name type="scientific">Gigaspora margarita</name>
    <dbReference type="NCBI Taxonomy" id="4874"/>
    <lineage>
        <taxon>Eukaryota</taxon>
        <taxon>Fungi</taxon>
        <taxon>Fungi incertae sedis</taxon>
        <taxon>Mucoromycota</taxon>
        <taxon>Glomeromycotina</taxon>
        <taxon>Glomeromycetes</taxon>
        <taxon>Diversisporales</taxon>
        <taxon>Gigasporaceae</taxon>
        <taxon>Gigaspora</taxon>
    </lineage>
</organism>
<dbReference type="EMBL" id="CAJVQB010001509">
    <property type="protein sequence ID" value="CAG8538806.1"/>
    <property type="molecule type" value="Genomic_DNA"/>
</dbReference>
<feature type="compositionally biased region" description="Polar residues" evidence="1">
    <location>
        <begin position="28"/>
        <end position="41"/>
    </location>
</feature>
<sequence length="48" mass="5789">MKNSLQYLLKSEYNVKWPDQSQSKKRNIPNNYKSYNKLSDSSVEEYNE</sequence>
<name>A0ABM8W6K3_GIGMA</name>
<evidence type="ECO:0000313" key="2">
    <source>
        <dbReference type="EMBL" id="CAG8538806.1"/>
    </source>
</evidence>
<evidence type="ECO:0000256" key="1">
    <source>
        <dbReference type="SAM" id="MobiDB-lite"/>
    </source>
</evidence>
<reference evidence="2 3" key="1">
    <citation type="submission" date="2021-06" db="EMBL/GenBank/DDBJ databases">
        <authorList>
            <person name="Kallberg Y."/>
            <person name="Tangrot J."/>
            <person name="Rosling A."/>
        </authorList>
    </citation>
    <scope>NUCLEOTIDE SEQUENCE [LARGE SCALE GENOMIC DNA]</scope>
    <source>
        <strain evidence="2 3">120-4 pot B 10/14</strain>
    </source>
</reference>
<feature type="region of interest" description="Disordered" evidence="1">
    <location>
        <begin position="18"/>
        <end position="48"/>
    </location>
</feature>
<evidence type="ECO:0000313" key="3">
    <source>
        <dbReference type="Proteomes" id="UP000789901"/>
    </source>
</evidence>